<name>A0A8K0UNS8_9AGAR</name>
<protein>
    <submittedName>
        <fullName evidence="2">Uncharacterized protein</fullName>
    </submittedName>
</protein>
<feature type="region of interest" description="Disordered" evidence="1">
    <location>
        <begin position="1"/>
        <end position="92"/>
    </location>
</feature>
<comment type="caution">
    <text evidence="2">The sequence shown here is derived from an EMBL/GenBank/DDBJ whole genome shotgun (WGS) entry which is preliminary data.</text>
</comment>
<dbReference type="Pfam" id="PF18759">
    <property type="entry name" value="Plavaka"/>
    <property type="match status" value="1"/>
</dbReference>
<proteinExistence type="predicted"/>
<feature type="compositionally biased region" description="Acidic residues" evidence="1">
    <location>
        <begin position="27"/>
        <end position="65"/>
    </location>
</feature>
<dbReference type="AlphaFoldDB" id="A0A8K0UNS8"/>
<dbReference type="InterPro" id="IPR041078">
    <property type="entry name" value="Plavaka"/>
</dbReference>
<organism evidence="2 3">
    <name type="scientific">Cristinia sonorae</name>
    <dbReference type="NCBI Taxonomy" id="1940300"/>
    <lineage>
        <taxon>Eukaryota</taxon>
        <taxon>Fungi</taxon>
        <taxon>Dikarya</taxon>
        <taxon>Basidiomycota</taxon>
        <taxon>Agaricomycotina</taxon>
        <taxon>Agaricomycetes</taxon>
        <taxon>Agaricomycetidae</taxon>
        <taxon>Agaricales</taxon>
        <taxon>Pleurotineae</taxon>
        <taxon>Stephanosporaceae</taxon>
        <taxon>Cristinia</taxon>
    </lineage>
</organism>
<dbReference type="OrthoDB" id="2576233at2759"/>
<accession>A0A8K0UNS8</accession>
<feature type="compositionally biased region" description="Acidic residues" evidence="1">
    <location>
        <begin position="1"/>
        <end position="17"/>
    </location>
</feature>
<dbReference type="Proteomes" id="UP000813824">
    <property type="component" value="Unassembled WGS sequence"/>
</dbReference>
<gene>
    <name evidence="2" type="ORF">BXZ70DRAFT_894126</name>
</gene>
<dbReference type="EMBL" id="JAEVFJ010000017">
    <property type="protein sequence ID" value="KAH8100148.1"/>
    <property type="molecule type" value="Genomic_DNA"/>
</dbReference>
<evidence type="ECO:0000313" key="3">
    <source>
        <dbReference type="Proteomes" id="UP000813824"/>
    </source>
</evidence>
<reference evidence="2" key="1">
    <citation type="journal article" date="2021" name="New Phytol.">
        <title>Evolutionary innovations through gain and loss of genes in the ectomycorrhizal Boletales.</title>
        <authorList>
            <person name="Wu G."/>
            <person name="Miyauchi S."/>
            <person name="Morin E."/>
            <person name="Kuo A."/>
            <person name="Drula E."/>
            <person name="Varga T."/>
            <person name="Kohler A."/>
            <person name="Feng B."/>
            <person name="Cao Y."/>
            <person name="Lipzen A."/>
            <person name="Daum C."/>
            <person name="Hundley H."/>
            <person name="Pangilinan J."/>
            <person name="Johnson J."/>
            <person name="Barry K."/>
            <person name="LaButti K."/>
            <person name="Ng V."/>
            <person name="Ahrendt S."/>
            <person name="Min B."/>
            <person name="Choi I.G."/>
            <person name="Park H."/>
            <person name="Plett J.M."/>
            <person name="Magnuson J."/>
            <person name="Spatafora J.W."/>
            <person name="Nagy L.G."/>
            <person name="Henrissat B."/>
            <person name="Grigoriev I.V."/>
            <person name="Yang Z.L."/>
            <person name="Xu J."/>
            <person name="Martin F.M."/>
        </authorList>
    </citation>
    <scope>NUCLEOTIDE SEQUENCE</scope>
    <source>
        <strain evidence="2">KKN 215</strain>
    </source>
</reference>
<sequence>MTDDGAGDDRAEDDDIEPLVFGGPFLDDNDEGPYVDLDDEVPDDDNPPSDDEDEDDPIIYDDAEPWEAPPPVTPESSPEPDQPDPLPPPGRQNIEEALRQDVYVQDFPGSQAGKPVAQRASMFSTYLSGTEAEAAAGDNPYAPFPSRRDWLIARWAKLRGPGSTSLDELLDLDGVQEDLGISFSNSRELNKIIDKQLPSGRPQFRCKEVTACGEAFDVYYRDPLECVKALYGDPNFAADLVFKPERHYADADQTIRMYHELFSGKWWWQTQKSVEKETPGATIVPIIISSDKTRLTNFKGKTAYPVYLTIGNIPKEVRRKPSLHSQILLAYLPVTRLEHIKNKKSRRRVQVNLFHTCMGRILRPLERAGLHGEEMASGDGVVRRCHTIFAAHIGDYPEQVLATGTKYGDCPSCETTNDELGDHEPGVVKPFRDLEAILDALETLDSLARTRACREAGIKPIDPGPYWEHLPYCDIFLSITPDILHQLYQGVVKHLVEWIKTAYNKSEIDARCRRLPPNHHVRVFSKGITSLYQLTGREHSDISRVLLGLIIDMPLPNGAPAGQLVLATRAILDFLYLAQYPVHTDETLALLDNALDRFHANKQIFVDIGVRTTWRIPKLHFLKHFRFLIERTGTTDNFNTEYTERLHIDLAKEAYEATNAKDEFPQMTRWLERREKIHRHEKYVQWCLAGRPPRLPSHIAIPPPSDSLKMTKHPSRKAVRITTLPSDYGAPYFVDALARYSVRHSNPAFTTRQVECAAEEVVLPFATIPVYHKARFWLGDIHNHRLSSNEYDVVHASPVRRDTRGRDVASRFDTVMVNHGHGSYSGVDGYQVAQIKVIFSLPRQAEMLFVAAPTPPPKYLAYIEWFTSFTVPDPYHRLYKIKRIVRNGHRMASVVPLRCVRRSVYLFPMFGTVVPRDWTSSNVLDRCSTFYVDAFSDRHAYHTVH</sequence>
<keyword evidence="3" id="KW-1185">Reference proteome</keyword>
<evidence type="ECO:0000256" key="1">
    <source>
        <dbReference type="SAM" id="MobiDB-lite"/>
    </source>
</evidence>
<evidence type="ECO:0000313" key="2">
    <source>
        <dbReference type="EMBL" id="KAH8100148.1"/>
    </source>
</evidence>